<keyword evidence="1" id="KW-0732">Signal</keyword>
<accession>A0A222G9C3</accession>
<dbReference type="InterPro" id="IPR025245">
    <property type="entry name" value="DUF4197"/>
</dbReference>
<feature type="chain" id="PRO_5013370375" evidence="1">
    <location>
        <begin position="27"/>
        <end position="248"/>
    </location>
</feature>
<name>A0A222G9C3_9GAMM</name>
<proteinExistence type="predicted"/>
<dbReference type="Pfam" id="PF13852">
    <property type="entry name" value="DUF4197"/>
    <property type="match status" value="1"/>
</dbReference>
<gene>
    <name evidence="2" type="ORF">B5D82_12230</name>
</gene>
<dbReference type="AlphaFoldDB" id="A0A222G9C3"/>
<dbReference type="Proteomes" id="UP000202259">
    <property type="component" value="Chromosome"/>
</dbReference>
<evidence type="ECO:0000256" key="1">
    <source>
        <dbReference type="SAM" id="SignalP"/>
    </source>
</evidence>
<organism evidence="2 3">
    <name type="scientific">Cognaticolwellia beringensis</name>
    <dbReference type="NCBI Taxonomy" id="1967665"/>
    <lineage>
        <taxon>Bacteria</taxon>
        <taxon>Pseudomonadati</taxon>
        <taxon>Pseudomonadota</taxon>
        <taxon>Gammaproteobacteria</taxon>
        <taxon>Alteromonadales</taxon>
        <taxon>Colwelliaceae</taxon>
        <taxon>Cognaticolwellia</taxon>
    </lineage>
</organism>
<reference evidence="2 3" key="1">
    <citation type="submission" date="2017-08" db="EMBL/GenBank/DDBJ databases">
        <title>Complete genome of Colwellia sp. NB097-1, a psychrophile bacterium ioslated from Bering Sea.</title>
        <authorList>
            <person name="Chen X."/>
        </authorList>
    </citation>
    <scope>NUCLEOTIDE SEQUENCE [LARGE SCALE GENOMIC DNA]</scope>
    <source>
        <strain evidence="2 3">NB097-1</strain>
    </source>
</reference>
<dbReference type="EMBL" id="CP020465">
    <property type="protein sequence ID" value="ASP48467.1"/>
    <property type="molecule type" value="Genomic_DNA"/>
</dbReference>
<dbReference type="OrthoDB" id="5292580at2"/>
<sequence>MQSTKKYAKFSVIALCSILLISPAIAQDSWWEKAKKLLSGEDNVSQLVLSDEQIAKALKQALSVGSESVIKTLQQSGAFADNPNLHIDLPPALASAGKILDKIGMGQWTDELEAKLNEAAEQAIPAAGPIISNAINNLTLIDIQTIYNGENDAATQYFKSQMSGPIAQAMDPIIKQSLADVGALTLYDKIISKYQSLPFVPDISSDLIELVKTQALSGIFEYLAKEEAAIRENPEKRTTELLKKVFSK</sequence>
<evidence type="ECO:0000313" key="3">
    <source>
        <dbReference type="Proteomes" id="UP000202259"/>
    </source>
</evidence>
<dbReference type="KEGG" id="cber:B5D82_12230"/>
<dbReference type="RefSeq" id="WP_081151878.1">
    <property type="nucleotide sequence ID" value="NZ_CP020465.1"/>
</dbReference>
<evidence type="ECO:0000313" key="2">
    <source>
        <dbReference type="EMBL" id="ASP48467.1"/>
    </source>
</evidence>
<feature type="signal peptide" evidence="1">
    <location>
        <begin position="1"/>
        <end position="26"/>
    </location>
</feature>
<keyword evidence="3" id="KW-1185">Reference proteome</keyword>
<protein>
    <submittedName>
        <fullName evidence="2">DUF4197 domain-containing protein</fullName>
    </submittedName>
</protein>